<evidence type="ECO:0000313" key="2">
    <source>
        <dbReference type="EMBL" id="KAK3372233.1"/>
    </source>
</evidence>
<accession>A0AAE0K8T1</accession>
<feature type="compositionally biased region" description="Polar residues" evidence="1">
    <location>
        <begin position="112"/>
        <end position="131"/>
    </location>
</feature>
<keyword evidence="3" id="KW-1185">Reference proteome</keyword>
<feature type="region of interest" description="Disordered" evidence="1">
    <location>
        <begin position="109"/>
        <end position="131"/>
    </location>
</feature>
<protein>
    <submittedName>
        <fullName evidence="2">Uncharacterized protein</fullName>
    </submittedName>
</protein>
<reference evidence="2" key="2">
    <citation type="submission" date="2023-06" db="EMBL/GenBank/DDBJ databases">
        <authorList>
            <consortium name="Lawrence Berkeley National Laboratory"/>
            <person name="Haridas S."/>
            <person name="Hensen N."/>
            <person name="Bonometti L."/>
            <person name="Westerberg I."/>
            <person name="Brannstrom I.O."/>
            <person name="Guillou S."/>
            <person name="Cros-Aarteil S."/>
            <person name="Calhoun S."/>
            <person name="Kuo A."/>
            <person name="Mondo S."/>
            <person name="Pangilinan J."/>
            <person name="Riley R."/>
            <person name="LaButti K."/>
            <person name="Andreopoulos B."/>
            <person name="Lipzen A."/>
            <person name="Chen C."/>
            <person name="Yanf M."/>
            <person name="Daum C."/>
            <person name="Ng V."/>
            <person name="Clum A."/>
            <person name="Steindorff A."/>
            <person name="Ohm R."/>
            <person name="Martin F."/>
            <person name="Silar P."/>
            <person name="Natvig D."/>
            <person name="Lalanne C."/>
            <person name="Gautier V."/>
            <person name="Ament-velasquez S.L."/>
            <person name="Kruys A."/>
            <person name="Hutchinson M.I."/>
            <person name="Powell A.J."/>
            <person name="Barry K."/>
            <person name="Miller A.N."/>
            <person name="Grigoriev I.V."/>
            <person name="Debuchy R."/>
            <person name="Gladieux P."/>
            <person name="Thoren M.H."/>
            <person name="Johannesson H."/>
        </authorList>
    </citation>
    <scope>NUCLEOTIDE SEQUENCE</scope>
    <source>
        <strain evidence="2">CBS 232.78</strain>
    </source>
</reference>
<evidence type="ECO:0000256" key="1">
    <source>
        <dbReference type="SAM" id="MobiDB-lite"/>
    </source>
</evidence>
<name>A0AAE0K8T1_9PEZI</name>
<dbReference type="Proteomes" id="UP001285441">
    <property type="component" value="Unassembled WGS sequence"/>
</dbReference>
<organism evidence="2 3">
    <name type="scientific">Podospora didyma</name>
    <dbReference type="NCBI Taxonomy" id="330526"/>
    <lineage>
        <taxon>Eukaryota</taxon>
        <taxon>Fungi</taxon>
        <taxon>Dikarya</taxon>
        <taxon>Ascomycota</taxon>
        <taxon>Pezizomycotina</taxon>
        <taxon>Sordariomycetes</taxon>
        <taxon>Sordariomycetidae</taxon>
        <taxon>Sordariales</taxon>
        <taxon>Podosporaceae</taxon>
        <taxon>Podospora</taxon>
    </lineage>
</organism>
<sequence>MGAAFCTAAGLLQPRETAFKAMFVGDFITQGAEVDYAWRYRLWEWLKTQNVGPEFFGPWIGTHGPNLPDSAIPKPPLFIGETEPAGAVEDTGAYASGLNTGFTQRHAGMPFCSSSRRPISPSQHRQQNDSN</sequence>
<comment type="caution">
    <text evidence="2">The sequence shown here is derived from an EMBL/GenBank/DDBJ whole genome shotgun (WGS) entry which is preliminary data.</text>
</comment>
<gene>
    <name evidence="2" type="ORF">B0H63DRAFT_484129</name>
</gene>
<evidence type="ECO:0000313" key="3">
    <source>
        <dbReference type="Proteomes" id="UP001285441"/>
    </source>
</evidence>
<dbReference type="EMBL" id="JAULSW010000008">
    <property type="protein sequence ID" value="KAK3372233.1"/>
    <property type="molecule type" value="Genomic_DNA"/>
</dbReference>
<dbReference type="AlphaFoldDB" id="A0AAE0K8T1"/>
<reference evidence="2" key="1">
    <citation type="journal article" date="2023" name="Mol. Phylogenet. Evol.">
        <title>Genome-scale phylogeny and comparative genomics of the fungal order Sordariales.</title>
        <authorList>
            <person name="Hensen N."/>
            <person name="Bonometti L."/>
            <person name="Westerberg I."/>
            <person name="Brannstrom I.O."/>
            <person name="Guillou S."/>
            <person name="Cros-Aarteil S."/>
            <person name="Calhoun S."/>
            <person name="Haridas S."/>
            <person name="Kuo A."/>
            <person name="Mondo S."/>
            <person name="Pangilinan J."/>
            <person name="Riley R."/>
            <person name="LaButti K."/>
            <person name="Andreopoulos B."/>
            <person name="Lipzen A."/>
            <person name="Chen C."/>
            <person name="Yan M."/>
            <person name="Daum C."/>
            <person name="Ng V."/>
            <person name="Clum A."/>
            <person name="Steindorff A."/>
            <person name="Ohm R.A."/>
            <person name="Martin F."/>
            <person name="Silar P."/>
            <person name="Natvig D.O."/>
            <person name="Lalanne C."/>
            <person name="Gautier V."/>
            <person name="Ament-Velasquez S.L."/>
            <person name="Kruys A."/>
            <person name="Hutchinson M.I."/>
            <person name="Powell A.J."/>
            <person name="Barry K."/>
            <person name="Miller A.N."/>
            <person name="Grigoriev I.V."/>
            <person name="Debuchy R."/>
            <person name="Gladieux P."/>
            <person name="Hiltunen Thoren M."/>
            <person name="Johannesson H."/>
        </authorList>
    </citation>
    <scope>NUCLEOTIDE SEQUENCE</scope>
    <source>
        <strain evidence="2">CBS 232.78</strain>
    </source>
</reference>
<proteinExistence type="predicted"/>